<keyword evidence="3" id="KW-1185">Reference proteome</keyword>
<feature type="region of interest" description="Disordered" evidence="1">
    <location>
        <begin position="100"/>
        <end position="134"/>
    </location>
</feature>
<reference evidence="2 3" key="1">
    <citation type="journal article" name="Sci. Rep.">
        <title>Genome-scale phylogenetic analyses confirm Olpidium as the closest living zoosporic fungus to the non-flagellated, terrestrial fungi.</title>
        <authorList>
            <person name="Chang Y."/>
            <person name="Rochon D."/>
            <person name="Sekimoto S."/>
            <person name="Wang Y."/>
            <person name="Chovatia M."/>
            <person name="Sandor L."/>
            <person name="Salamov A."/>
            <person name="Grigoriev I.V."/>
            <person name="Stajich J.E."/>
            <person name="Spatafora J.W."/>
        </authorList>
    </citation>
    <scope>NUCLEOTIDE SEQUENCE [LARGE SCALE GENOMIC DNA]</scope>
    <source>
        <strain evidence="2">S191</strain>
    </source>
</reference>
<dbReference type="AlphaFoldDB" id="A0A8H7ZRF9"/>
<dbReference type="OrthoDB" id="5153671at2759"/>
<organism evidence="2 3">
    <name type="scientific">Olpidium bornovanus</name>
    <dbReference type="NCBI Taxonomy" id="278681"/>
    <lineage>
        <taxon>Eukaryota</taxon>
        <taxon>Fungi</taxon>
        <taxon>Fungi incertae sedis</taxon>
        <taxon>Olpidiomycota</taxon>
        <taxon>Olpidiomycotina</taxon>
        <taxon>Olpidiomycetes</taxon>
        <taxon>Olpidiales</taxon>
        <taxon>Olpidiaceae</taxon>
        <taxon>Olpidium</taxon>
    </lineage>
</organism>
<feature type="non-terminal residue" evidence="2">
    <location>
        <position position="1"/>
    </location>
</feature>
<accession>A0A8H7ZRF9</accession>
<evidence type="ECO:0000313" key="3">
    <source>
        <dbReference type="Proteomes" id="UP000673691"/>
    </source>
</evidence>
<dbReference type="Proteomes" id="UP000673691">
    <property type="component" value="Unassembled WGS sequence"/>
</dbReference>
<evidence type="ECO:0000256" key="1">
    <source>
        <dbReference type="SAM" id="MobiDB-lite"/>
    </source>
</evidence>
<feature type="region of interest" description="Disordered" evidence="1">
    <location>
        <begin position="149"/>
        <end position="171"/>
    </location>
</feature>
<dbReference type="EMBL" id="JAEFCI010009333">
    <property type="protein sequence ID" value="KAG5457875.1"/>
    <property type="molecule type" value="Genomic_DNA"/>
</dbReference>
<feature type="compositionally biased region" description="Low complexity" evidence="1">
    <location>
        <begin position="115"/>
        <end position="124"/>
    </location>
</feature>
<name>A0A8H7ZRF9_9FUNG</name>
<comment type="caution">
    <text evidence="2">The sequence shown here is derived from an EMBL/GenBank/DDBJ whole genome shotgun (WGS) entry which is preliminary data.</text>
</comment>
<proteinExistence type="predicted"/>
<protein>
    <submittedName>
        <fullName evidence="2">Uncharacterized protein</fullName>
    </submittedName>
</protein>
<gene>
    <name evidence="2" type="ORF">BJ554DRAFT_2006</name>
</gene>
<evidence type="ECO:0000313" key="2">
    <source>
        <dbReference type="EMBL" id="KAG5457875.1"/>
    </source>
</evidence>
<sequence>LDVVALPLRLEQVERCPLRAEQDGAEFQLALDGEVLHSQMVFPVVGQGLVERPVLLRGDVLRVPSPERLHLVELFGLLLHFFDLPSRRLAGVGTSIPGCRKRPGKTQNPCVANGPPSWSWSSSPSPLPRPRPLRSWPCPCPRPSPLLPSSPPHLRLPFPPPFPRPAGWGSR</sequence>